<evidence type="ECO:0000256" key="4">
    <source>
        <dbReference type="ARBA" id="ARBA00023069"/>
    </source>
</evidence>
<dbReference type="PROSITE" id="PS51450">
    <property type="entry name" value="LRR"/>
    <property type="match status" value="1"/>
</dbReference>
<dbReference type="SMART" id="SM00365">
    <property type="entry name" value="LRR_SD22"/>
    <property type="match status" value="3"/>
</dbReference>
<dbReference type="SMART" id="SM00369">
    <property type="entry name" value="LRR_TYP"/>
    <property type="match status" value="3"/>
</dbReference>
<reference evidence="6" key="1">
    <citation type="journal article" date="2021" name="Proc. Natl. Acad. Sci. U.S.A.">
        <title>Three genomes in the algal genus Volvox reveal the fate of a haploid sex-determining region after a transition to homothallism.</title>
        <authorList>
            <person name="Yamamoto K."/>
            <person name="Hamaji T."/>
            <person name="Kawai-Toyooka H."/>
            <person name="Matsuzaki R."/>
            <person name="Takahashi F."/>
            <person name="Nishimura Y."/>
            <person name="Kawachi M."/>
            <person name="Noguchi H."/>
            <person name="Minakuchi Y."/>
            <person name="Umen J.G."/>
            <person name="Toyoda A."/>
            <person name="Nozaki H."/>
        </authorList>
    </citation>
    <scope>NUCLEOTIDE SEQUENCE</scope>
    <source>
        <strain evidence="6">NIES-3780</strain>
    </source>
</reference>
<evidence type="ECO:0000256" key="5">
    <source>
        <dbReference type="ARBA" id="ARBA00023273"/>
    </source>
</evidence>
<dbReference type="Gene3D" id="3.80.10.10">
    <property type="entry name" value="Ribonuclease Inhibitor"/>
    <property type="match status" value="1"/>
</dbReference>
<name>A0A8J4ATW1_9CHLO</name>
<accession>A0A8J4ATW1</accession>
<evidence type="ECO:0000256" key="1">
    <source>
        <dbReference type="ARBA" id="ARBA00004430"/>
    </source>
</evidence>
<dbReference type="PANTHER" id="PTHR45973">
    <property type="entry name" value="PROTEIN PHOSPHATASE 1 REGULATORY SUBUNIT SDS22-RELATED"/>
    <property type="match status" value="1"/>
</dbReference>
<dbReference type="GO" id="GO:0005930">
    <property type="term" value="C:axoneme"/>
    <property type="evidence" value="ECO:0007669"/>
    <property type="project" value="UniProtKB-SubCell"/>
</dbReference>
<dbReference type="InterPro" id="IPR032675">
    <property type="entry name" value="LRR_dom_sf"/>
</dbReference>
<comment type="subcellular location">
    <subcellularLocation>
        <location evidence="1">Cytoplasm</location>
        <location evidence="1">Cytoskeleton</location>
        <location evidence="1">Cilium axoneme</location>
    </subcellularLocation>
</comment>
<dbReference type="InterPro" id="IPR001611">
    <property type="entry name" value="Leu-rich_rpt"/>
</dbReference>
<keyword evidence="4" id="KW-0969">Cilium</keyword>
<dbReference type="EMBL" id="BNCO01000003">
    <property type="protein sequence ID" value="GIL46150.1"/>
    <property type="molecule type" value="Genomic_DNA"/>
</dbReference>
<keyword evidence="5" id="KW-0966">Cell projection</keyword>
<dbReference type="InterPro" id="IPR003591">
    <property type="entry name" value="Leu-rich_rpt_typical-subtyp"/>
</dbReference>
<gene>
    <name evidence="6" type="ORF">Vafri_3197</name>
</gene>
<comment type="caution">
    <text evidence="6">The sequence shown here is derived from an EMBL/GenBank/DDBJ whole genome shotgun (WGS) entry which is preliminary data.</text>
</comment>
<keyword evidence="3" id="KW-0677">Repeat</keyword>
<dbReference type="InterPro" id="IPR050576">
    <property type="entry name" value="Cilia_flagella_integrity"/>
</dbReference>
<proteinExistence type="predicted"/>
<dbReference type="Pfam" id="PF12799">
    <property type="entry name" value="LRR_4"/>
    <property type="match status" value="1"/>
</dbReference>
<organism evidence="6 7">
    <name type="scientific">Volvox africanus</name>
    <dbReference type="NCBI Taxonomy" id="51714"/>
    <lineage>
        <taxon>Eukaryota</taxon>
        <taxon>Viridiplantae</taxon>
        <taxon>Chlorophyta</taxon>
        <taxon>core chlorophytes</taxon>
        <taxon>Chlorophyceae</taxon>
        <taxon>CS clade</taxon>
        <taxon>Chlamydomonadales</taxon>
        <taxon>Volvocaceae</taxon>
        <taxon>Volvox</taxon>
    </lineage>
</organism>
<dbReference type="SUPFAM" id="SSF52058">
    <property type="entry name" value="L domain-like"/>
    <property type="match status" value="1"/>
</dbReference>
<keyword evidence="7" id="KW-1185">Reference proteome</keyword>
<evidence type="ECO:0000313" key="7">
    <source>
        <dbReference type="Proteomes" id="UP000747399"/>
    </source>
</evidence>
<dbReference type="PANTHER" id="PTHR45973:SF9">
    <property type="entry name" value="LEUCINE-RICH REPEAT-CONTAINING PROTEIN 46"/>
    <property type="match status" value="1"/>
</dbReference>
<sequence length="161" mass="17471">MLGLESCAALEELYLSHNGITTLEGLAPLTRLKILDVSSNLLTTLETSALVTLTQLEDLWLNDNRIPAIDVALDRALDPVRHSLACIYLEGNPAVRGPARCPLRVIARDTGCLALTIIVAGRQPCCAKLCRLGNCGELTCIALRDLSEDHTCSFSRLDAWT</sequence>
<dbReference type="AlphaFoldDB" id="A0A8J4ATW1"/>
<evidence type="ECO:0000256" key="2">
    <source>
        <dbReference type="ARBA" id="ARBA00022614"/>
    </source>
</evidence>
<dbReference type="InterPro" id="IPR025875">
    <property type="entry name" value="Leu-rich_rpt_4"/>
</dbReference>
<keyword evidence="2" id="KW-0433">Leucine-rich repeat</keyword>
<protein>
    <submittedName>
        <fullName evidence="6">Uncharacterized protein</fullName>
    </submittedName>
</protein>
<dbReference type="Proteomes" id="UP000747399">
    <property type="component" value="Unassembled WGS sequence"/>
</dbReference>
<evidence type="ECO:0000256" key="3">
    <source>
        <dbReference type="ARBA" id="ARBA00022737"/>
    </source>
</evidence>
<evidence type="ECO:0000313" key="6">
    <source>
        <dbReference type="EMBL" id="GIL46150.1"/>
    </source>
</evidence>